<reference evidence="1 2" key="1">
    <citation type="submission" date="2016-09" db="EMBL/GenBank/DDBJ databases">
        <title>The complete genome sequences of Rhizobium gallicum, symbiovars gallicum and phaseoli, symbionts associated to common bean (Phaseolus vulgaris).</title>
        <authorList>
            <person name="Bustos P."/>
            <person name="Santamaria R.I."/>
            <person name="Perez-Carrascal O.M."/>
            <person name="Juarez S."/>
            <person name="Lozano L."/>
            <person name="Martinez-Flores I."/>
            <person name="Martinez-Romero E."/>
            <person name="Cevallos M."/>
            <person name="Romero D."/>
            <person name="Davila G."/>
            <person name="Gonzalez V."/>
        </authorList>
    </citation>
    <scope>NUCLEOTIDE SEQUENCE [LARGE SCALE GENOMIC DNA]</scope>
    <source>
        <strain evidence="1 2">IE4872</strain>
        <plasmid evidence="2">prgalie4872d</plasmid>
    </source>
</reference>
<organism evidence="1 2">
    <name type="scientific">Rhizobium gallicum</name>
    <dbReference type="NCBI Taxonomy" id="56730"/>
    <lineage>
        <taxon>Bacteria</taxon>
        <taxon>Pseudomonadati</taxon>
        <taxon>Pseudomonadota</taxon>
        <taxon>Alphaproteobacteria</taxon>
        <taxon>Hyphomicrobiales</taxon>
        <taxon>Rhizobiaceae</taxon>
        <taxon>Rhizobium/Agrobacterium group</taxon>
        <taxon>Rhizobium</taxon>
    </lineage>
</organism>
<evidence type="ECO:0000313" key="2">
    <source>
        <dbReference type="Proteomes" id="UP000184749"/>
    </source>
</evidence>
<evidence type="ECO:0000313" key="1">
    <source>
        <dbReference type="EMBL" id="APO72556.1"/>
    </source>
</evidence>
<name>A0A1L5NXH1_9HYPH</name>
<sequence length="77" mass="8498">MENCHIVQVPGRGHRRCYRDPVSIEAQRCSSVAHRMMENGVEKFSLVADQQNAGMVLQQAVGEHEVSFPTTGDNVAS</sequence>
<protein>
    <submittedName>
        <fullName evidence="1">Uncharacterized protein</fullName>
    </submittedName>
</protein>
<geneLocation type="plasmid" evidence="2">
    <name>prgalie4872d</name>
</geneLocation>
<accession>A0A1L5NXH1</accession>
<gene>
    <name evidence="1" type="ORF">IE4872_PD02042</name>
</gene>
<keyword evidence="1" id="KW-0614">Plasmid</keyword>
<dbReference type="Proteomes" id="UP000184749">
    <property type="component" value="Plasmid pRgalIE4872d"/>
</dbReference>
<dbReference type="AlphaFoldDB" id="A0A1L5NXH1"/>
<dbReference type="EMBL" id="CP017105">
    <property type="protein sequence ID" value="APO72556.1"/>
    <property type="molecule type" value="Genomic_DNA"/>
</dbReference>
<proteinExistence type="predicted"/>